<dbReference type="Pfam" id="PF04290">
    <property type="entry name" value="DctQ"/>
    <property type="match status" value="1"/>
</dbReference>
<sequence length="170" mass="19253">MHIFGKLIDKLTYSLFLIGVMGGIGMTLLVFVSTVLRYVIGRPIYFSNELAGLLFLSLTFLTIPHVLNIGRHIRIDLAVNSLRPPMKRVTGLFSSFVLIAFSLIFIYESWDFMRFSLMIDARSDISGILLWPWMILMPLSFTLCILVQIRHGLRSPELSKSNTVPAEVTS</sequence>
<dbReference type="OrthoDB" id="4250245at2"/>
<dbReference type="EMBL" id="PNRF01000042">
    <property type="protein sequence ID" value="PMR72741.1"/>
    <property type="molecule type" value="Genomic_DNA"/>
</dbReference>
<keyword evidence="12" id="KW-1185">Reference proteome</keyword>
<evidence type="ECO:0000313" key="12">
    <source>
        <dbReference type="Proteomes" id="UP000235803"/>
    </source>
</evidence>
<gene>
    <name evidence="11" type="ORF">C1H69_20050</name>
</gene>
<comment type="subcellular location">
    <subcellularLocation>
        <location evidence="1 9">Cell inner membrane</location>
        <topology evidence="1 9">Multi-pass membrane protein</topology>
    </subcellularLocation>
</comment>
<feature type="transmembrane region" description="Helical" evidence="9">
    <location>
        <begin position="130"/>
        <end position="149"/>
    </location>
</feature>
<keyword evidence="4 9" id="KW-0997">Cell inner membrane</keyword>
<protein>
    <recommendedName>
        <fullName evidence="9">TRAP transporter small permease protein</fullName>
    </recommendedName>
</protein>
<evidence type="ECO:0000256" key="7">
    <source>
        <dbReference type="ARBA" id="ARBA00023136"/>
    </source>
</evidence>
<evidence type="ECO:0000256" key="8">
    <source>
        <dbReference type="ARBA" id="ARBA00038436"/>
    </source>
</evidence>
<dbReference type="GO" id="GO:0022857">
    <property type="term" value="F:transmembrane transporter activity"/>
    <property type="evidence" value="ECO:0007669"/>
    <property type="project" value="UniProtKB-UniRule"/>
</dbReference>
<name>A0A2N7TX40_9GAMM</name>
<proteinExistence type="inferred from homology"/>
<feature type="transmembrane region" description="Helical" evidence="9">
    <location>
        <begin position="12"/>
        <end position="38"/>
    </location>
</feature>
<dbReference type="PANTHER" id="PTHR35011:SF2">
    <property type="entry name" value="2,3-DIKETO-L-GULONATE TRAP TRANSPORTER SMALL PERMEASE PROTEIN YIAM"/>
    <property type="match status" value="1"/>
</dbReference>
<feature type="transmembrane region" description="Helical" evidence="9">
    <location>
        <begin position="89"/>
        <end position="110"/>
    </location>
</feature>
<reference evidence="11 12" key="1">
    <citation type="submission" date="2018-01" db="EMBL/GenBank/DDBJ databases">
        <title>Halomonas endophytica sp. nov., isolated from storage liquid in the stems of Populus euphratica.</title>
        <authorList>
            <person name="Chen C."/>
        </authorList>
    </citation>
    <scope>NUCLEOTIDE SEQUENCE [LARGE SCALE GENOMIC DNA]</scope>
    <source>
        <strain evidence="11 12">MC28</strain>
    </source>
</reference>
<keyword evidence="5 9" id="KW-0812">Transmembrane</keyword>
<comment type="caution">
    <text evidence="11">The sequence shown here is derived from an EMBL/GenBank/DDBJ whole genome shotgun (WGS) entry which is preliminary data.</text>
</comment>
<keyword evidence="6 9" id="KW-1133">Transmembrane helix</keyword>
<comment type="function">
    <text evidence="9">Part of the tripartite ATP-independent periplasmic (TRAP) transport system.</text>
</comment>
<dbReference type="InterPro" id="IPR055348">
    <property type="entry name" value="DctQ"/>
</dbReference>
<dbReference type="InterPro" id="IPR007387">
    <property type="entry name" value="TRAP_DctQ"/>
</dbReference>
<comment type="similarity">
    <text evidence="8 9">Belongs to the TRAP transporter small permease family.</text>
</comment>
<dbReference type="PANTHER" id="PTHR35011">
    <property type="entry name" value="2,3-DIKETO-L-GULONATE TRAP TRANSPORTER SMALL PERMEASE PROTEIN YIAM"/>
    <property type="match status" value="1"/>
</dbReference>
<evidence type="ECO:0000256" key="4">
    <source>
        <dbReference type="ARBA" id="ARBA00022519"/>
    </source>
</evidence>
<evidence type="ECO:0000256" key="6">
    <source>
        <dbReference type="ARBA" id="ARBA00022989"/>
    </source>
</evidence>
<dbReference type="RefSeq" id="WP_102655162.1">
    <property type="nucleotide sequence ID" value="NZ_PNRF01000042.1"/>
</dbReference>
<dbReference type="GO" id="GO:0005886">
    <property type="term" value="C:plasma membrane"/>
    <property type="evidence" value="ECO:0007669"/>
    <property type="project" value="UniProtKB-SubCell"/>
</dbReference>
<dbReference type="AlphaFoldDB" id="A0A2N7TX40"/>
<feature type="transmembrane region" description="Helical" evidence="9">
    <location>
        <begin position="50"/>
        <end position="69"/>
    </location>
</feature>
<evidence type="ECO:0000256" key="9">
    <source>
        <dbReference type="RuleBase" id="RU369079"/>
    </source>
</evidence>
<comment type="subunit">
    <text evidence="9">The complex comprises the extracytoplasmic solute receptor protein and the two transmembrane proteins.</text>
</comment>
<keyword evidence="3" id="KW-1003">Cell membrane</keyword>
<evidence type="ECO:0000256" key="1">
    <source>
        <dbReference type="ARBA" id="ARBA00004429"/>
    </source>
</evidence>
<evidence type="ECO:0000256" key="5">
    <source>
        <dbReference type="ARBA" id="ARBA00022692"/>
    </source>
</evidence>
<keyword evidence="2 9" id="KW-0813">Transport</keyword>
<evidence type="ECO:0000259" key="10">
    <source>
        <dbReference type="Pfam" id="PF04290"/>
    </source>
</evidence>
<organism evidence="11 12">
    <name type="scientific">Billgrantia endophytica</name>
    <dbReference type="NCBI Taxonomy" id="2033802"/>
    <lineage>
        <taxon>Bacteria</taxon>
        <taxon>Pseudomonadati</taxon>
        <taxon>Pseudomonadota</taxon>
        <taxon>Gammaproteobacteria</taxon>
        <taxon>Oceanospirillales</taxon>
        <taxon>Halomonadaceae</taxon>
        <taxon>Billgrantia</taxon>
    </lineage>
</organism>
<dbReference type="Proteomes" id="UP000235803">
    <property type="component" value="Unassembled WGS sequence"/>
</dbReference>
<dbReference type="GO" id="GO:0015740">
    <property type="term" value="P:C4-dicarboxylate transport"/>
    <property type="evidence" value="ECO:0007669"/>
    <property type="project" value="TreeGrafter"/>
</dbReference>
<evidence type="ECO:0000313" key="11">
    <source>
        <dbReference type="EMBL" id="PMR72741.1"/>
    </source>
</evidence>
<keyword evidence="7 9" id="KW-0472">Membrane</keyword>
<evidence type="ECO:0000256" key="3">
    <source>
        <dbReference type="ARBA" id="ARBA00022475"/>
    </source>
</evidence>
<accession>A0A2N7TX40</accession>
<feature type="domain" description="Tripartite ATP-independent periplasmic transporters DctQ component" evidence="10">
    <location>
        <begin position="26"/>
        <end position="151"/>
    </location>
</feature>
<evidence type="ECO:0000256" key="2">
    <source>
        <dbReference type="ARBA" id="ARBA00022448"/>
    </source>
</evidence>